<keyword evidence="3" id="KW-1185">Reference proteome</keyword>
<proteinExistence type="predicted"/>
<name>A0ABQ9NFC2_9PEZI</name>
<feature type="compositionally biased region" description="Basic and acidic residues" evidence="1">
    <location>
        <begin position="15"/>
        <end position="28"/>
    </location>
</feature>
<gene>
    <name evidence="2" type="ORF">H2201_009004</name>
</gene>
<comment type="caution">
    <text evidence="2">The sequence shown here is derived from an EMBL/GenBank/DDBJ whole genome shotgun (WGS) entry which is preliminary data.</text>
</comment>
<evidence type="ECO:0000256" key="1">
    <source>
        <dbReference type="SAM" id="MobiDB-lite"/>
    </source>
</evidence>
<sequence>MAPKRQGNGLADAQSGEKRYNLRHERGQPIRKKVKPSPGTFANDARPLPTFPEEIYLRFLKYALEPITPRHKLCDASRKGTQPIISIDTINNLSLTCQRFRELVYDTIWSNNTFRFDCRFVGYDKTLHYQYAPNQALPRIPKEQRENIKHLALAIDMPKCLDLQTEKEVRDILTQQLVSKHLGFLNVRTMDITFVWDSEEALWGGMWPELRDCALAFSLALTT</sequence>
<evidence type="ECO:0000313" key="2">
    <source>
        <dbReference type="EMBL" id="KAJ9654413.1"/>
    </source>
</evidence>
<organism evidence="2 3">
    <name type="scientific">Coniosporium apollinis</name>
    <dbReference type="NCBI Taxonomy" id="61459"/>
    <lineage>
        <taxon>Eukaryota</taxon>
        <taxon>Fungi</taxon>
        <taxon>Dikarya</taxon>
        <taxon>Ascomycota</taxon>
        <taxon>Pezizomycotina</taxon>
        <taxon>Dothideomycetes</taxon>
        <taxon>Dothideomycetes incertae sedis</taxon>
        <taxon>Coniosporium</taxon>
    </lineage>
</organism>
<dbReference type="Proteomes" id="UP001172684">
    <property type="component" value="Unassembled WGS sequence"/>
</dbReference>
<evidence type="ECO:0008006" key="4">
    <source>
        <dbReference type="Google" id="ProtNLM"/>
    </source>
</evidence>
<dbReference type="EMBL" id="JAPDRL010000238">
    <property type="protein sequence ID" value="KAJ9654413.1"/>
    <property type="molecule type" value="Genomic_DNA"/>
</dbReference>
<accession>A0ABQ9NFC2</accession>
<evidence type="ECO:0000313" key="3">
    <source>
        <dbReference type="Proteomes" id="UP001172684"/>
    </source>
</evidence>
<reference evidence="2" key="1">
    <citation type="submission" date="2022-10" db="EMBL/GenBank/DDBJ databases">
        <title>Culturing micro-colonial fungi from biological soil crusts in the Mojave desert and describing Neophaeococcomyces mojavensis, and introducing the new genera and species Taxawa tesnikishii.</title>
        <authorList>
            <person name="Kurbessoian T."/>
            <person name="Stajich J.E."/>
        </authorList>
    </citation>
    <scope>NUCLEOTIDE SEQUENCE</scope>
    <source>
        <strain evidence="2">TK_1</strain>
    </source>
</reference>
<protein>
    <recommendedName>
        <fullName evidence="4">F-box domain-containing protein</fullName>
    </recommendedName>
</protein>
<feature type="region of interest" description="Disordered" evidence="1">
    <location>
        <begin position="1"/>
        <end position="44"/>
    </location>
</feature>